<accession>A0A4R7ZVD7</accession>
<dbReference type="OrthoDB" id="4578712at2"/>
<name>A0A4R7ZVD7_9ACTN</name>
<dbReference type="AlphaFoldDB" id="A0A4R7ZVD7"/>
<keyword evidence="2" id="KW-1185">Reference proteome</keyword>
<dbReference type="Proteomes" id="UP000295447">
    <property type="component" value="Unassembled WGS sequence"/>
</dbReference>
<evidence type="ECO:0000313" key="2">
    <source>
        <dbReference type="Proteomes" id="UP000295447"/>
    </source>
</evidence>
<reference evidence="1 2" key="1">
    <citation type="submission" date="2019-03" db="EMBL/GenBank/DDBJ databases">
        <title>Genomic Encyclopedia of Type Strains, Phase III (KMG-III): the genomes of soil and plant-associated and newly described type strains.</title>
        <authorList>
            <person name="Whitman W."/>
        </authorList>
    </citation>
    <scope>NUCLEOTIDE SEQUENCE [LARGE SCALE GENOMIC DNA]</scope>
    <source>
        <strain evidence="1 2">VKM Ac-2570</strain>
    </source>
</reference>
<dbReference type="EMBL" id="SODF01000001">
    <property type="protein sequence ID" value="TDW22067.1"/>
    <property type="molecule type" value="Genomic_DNA"/>
</dbReference>
<gene>
    <name evidence="1" type="ORF">EV650_0899</name>
</gene>
<dbReference type="RefSeq" id="WP_134115604.1">
    <property type="nucleotide sequence ID" value="NZ_SODF01000001.1"/>
</dbReference>
<organism evidence="1 2">
    <name type="scientific">Kribbella kalugense</name>
    <dbReference type="NCBI Taxonomy" id="2512221"/>
    <lineage>
        <taxon>Bacteria</taxon>
        <taxon>Bacillati</taxon>
        <taxon>Actinomycetota</taxon>
        <taxon>Actinomycetes</taxon>
        <taxon>Propionibacteriales</taxon>
        <taxon>Kribbellaceae</taxon>
        <taxon>Kribbella</taxon>
    </lineage>
</organism>
<proteinExistence type="predicted"/>
<protein>
    <submittedName>
        <fullName evidence="1">Uncharacterized protein</fullName>
    </submittedName>
</protein>
<comment type="caution">
    <text evidence="1">The sequence shown here is derived from an EMBL/GenBank/DDBJ whole genome shotgun (WGS) entry which is preliminary data.</text>
</comment>
<sequence>MTFNIGNQSAGNINNVARDQHITGGQHGVLVTPEAAGQAVIDLRAGLRTTSLDEQTAADAEAEVTQIETAIREPQPDRPRVARSLERLTRLLLAAGSLATAGSSLLQPLHTLAGWLGTLGAPILHLLPLLA</sequence>
<evidence type="ECO:0000313" key="1">
    <source>
        <dbReference type="EMBL" id="TDW22067.1"/>
    </source>
</evidence>